<comment type="subcellular location">
    <subcellularLocation>
        <location evidence="1">Cytoplasm</location>
    </subcellularLocation>
</comment>
<evidence type="ECO:0000259" key="2">
    <source>
        <dbReference type="PROSITE" id="PS51186"/>
    </source>
</evidence>
<gene>
    <name evidence="1 3" type="primary">rimI</name>
    <name evidence="3" type="ORF">DC077_01150</name>
</gene>
<dbReference type="EC" id="2.3.1.266" evidence="1"/>
<keyword evidence="1" id="KW-0963">Cytoplasm</keyword>
<dbReference type="GO" id="GO:0008999">
    <property type="term" value="F:protein-N-terminal-alanine acetyltransferase activity"/>
    <property type="evidence" value="ECO:0007669"/>
    <property type="project" value="UniProtKB-UniRule"/>
</dbReference>
<proteinExistence type="inferred from homology"/>
<evidence type="ECO:0000313" key="4">
    <source>
        <dbReference type="Proteomes" id="UP000245059"/>
    </source>
</evidence>
<dbReference type="HAMAP" id="MF_02210">
    <property type="entry name" value="RimI"/>
    <property type="match status" value="1"/>
</dbReference>
<comment type="function">
    <text evidence="1">Acetylates the N-terminal alanine of ribosomal protein bS18.</text>
</comment>
<feature type="domain" description="N-acetyltransferase" evidence="2">
    <location>
        <begin position="30"/>
        <end position="177"/>
    </location>
</feature>
<dbReference type="Proteomes" id="UP000245059">
    <property type="component" value="Unassembled WGS sequence"/>
</dbReference>
<dbReference type="Gene3D" id="3.40.630.30">
    <property type="match status" value="1"/>
</dbReference>
<feature type="binding site" evidence="1">
    <location>
        <position position="137"/>
    </location>
    <ligand>
        <name>acetyl-CoA</name>
        <dbReference type="ChEBI" id="CHEBI:57288"/>
    </ligand>
</feature>
<dbReference type="PANTHER" id="PTHR43617:SF35">
    <property type="entry name" value="[RIBOSOMAL PROTEIN BS18]-ALANINE N-ACETYLTRANSFERASE"/>
    <property type="match status" value="1"/>
</dbReference>
<dbReference type="EMBL" id="QEWW01000001">
    <property type="protein sequence ID" value="PWD87917.1"/>
    <property type="molecule type" value="Genomic_DNA"/>
</dbReference>
<dbReference type="Pfam" id="PF00583">
    <property type="entry name" value="Acetyltransf_1"/>
    <property type="match status" value="1"/>
</dbReference>
<reference evidence="4" key="1">
    <citation type="submission" date="2018-05" db="EMBL/GenBank/DDBJ databases">
        <title>Ignatzschineria dubaiensis sp. nov., isolated from necrotic foot tissues of dromedaries (Camelus dromedarius) and associated maggots in Dubai, United Arab Emirates.</title>
        <authorList>
            <person name="Tsang C.C."/>
            <person name="Tang J.Y.M."/>
            <person name="Fong J.Y.H."/>
            <person name="Kinne J."/>
            <person name="Lee H.H."/>
            <person name="Joseph M."/>
            <person name="Jose S."/>
            <person name="Schuster R.K."/>
            <person name="Tang Y."/>
            <person name="Sivakumar S."/>
            <person name="Chen J.H.K."/>
            <person name="Teng J.L.L."/>
            <person name="Lau S.K.P."/>
            <person name="Wernery U."/>
            <person name="Woo P.C.Y."/>
        </authorList>
    </citation>
    <scope>NUCLEOTIDE SEQUENCE [LARGE SCALE GENOMIC DNA]</scope>
    <source>
        <strain evidence="4">UAE-HKU57</strain>
    </source>
</reference>
<dbReference type="InterPro" id="IPR016181">
    <property type="entry name" value="Acyl_CoA_acyltransferase"/>
</dbReference>
<dbReference type="RefSeq" id="WP_109217775.1">
    <property type="nucleotide sequence ID" value="NZ_QEWW01000001.1"/>
</dbReference>
<protein>
    <recommendedName>
        <fullName evidence="1">[Ribosomal protein bS18]-alanine N-acetyltransferase</fullName>
        <ecNumber evidence="1">2.3.1.266</ecNumber>
    </recommendedName>
</protein>
<comment type="similarity">
    <text evidence="1">Belongs to the acetyltransferase family. RimI subfamily.</text>
</comment>
<comment type="caution">
    <text evidence="3">The sequence shown here is derived from an EMBL/GenBank/DDBJ whole genome shotgun (WGS) entry which is preliminary data.</text>
</comment>
<dbReference type="SUPFAM" id="SSF55729">
    <property type="entry name" value="Acyl-CoA N-acyltransferases (Nat)"/>
    <property type="match status" value="1"/>
</dbReference>
<dbReference type="InterPro" id="IPR043690">
    <property type="entry name" value="RimI"/>
</dbReference>
<accession>A0A2U2ATC2</accession>
<comment type="catalytic activity">
    <reaction evidence="1">
        <text>N-terminal L-alanyl-[ribosomal protein bS18] + acetyl-CoA = N-terminal N(alpha)-acetyl-L-alanyl-[ribosomal protein bS18] + CoA + H(+)</text>
        <dbReference type="Rhea" id="RHEA:43756"/>
        <dbReference type="Rhea" id="RHEA-COMP:10676"/>
        <dbReference type="Rhea" id="RHEA-COMP:10677"/>
        <dbReference type="ChEBI" id="CHEBI:15378"/>
        <dbReference type="ChEBI" id="CHEBI:57287"/>
        <dbReference type="ChEBI" id="CHEBI:57288"/>
        <dbReference type="ChEBI" id="CHEBI:64718"/>
        <dbReference type="ChEBI" id="CHEBI:83683"/>
        <dbReference type="EC" id="2.3.1.266"/>
    </reaction>
</comment>
<keyword evidence="1" id="KW-0012">Acyltransferase</keyword>
<dbReference type="GO" id="GO:0005737">
    <property type="term" value="C:cytoplasm"/>
    <property type="evidence" value="ECO:0007669"/>
    <property type="project" value="UniProtKB-SubCell"/>
</dbReference>
<keyword evidence="1 3" id="KW-0808">Transferase</keyword>
<evidence type="ECO:0000313" key="3">
    <source>
        <dbReference type="EMBL" id="PWD87917.1"/>
    </source>
</evidence>
<dbReference type="PROSITE" id="PS51186">
    <property type="entry name" value="GNAT"/>
    <property type="match status" value="1"/>
</dbReference>
<feature type="active site" description="Proton acceptor" evidence="1">
    <location>
        <position position="132"/>
    </location>
</feature>
<dbReference type="InterPro" id="IPR050276">
    <property type="entry name" value="MshD_Acetyltransferase"/>
</dbReference>
<dbReference type="NCBIfam" id="TIGR01575">
    <property type="entry name" value="rimI"/>
    <property type="match status" value="1"/>
</dbReference>
<dbReference type="PANTHER" id="PTHR43617">
    <property type="entry name" value="L-AMINO ACID N-ACETYLTRANSFERASE"/>
    <property type="match status" value="1"/>
</dbReference>
<dbReference type="AlphaFoldDB" id="A0A2U2ATC2"/>
<organism evidence="3 4">
    <name type="scientific">Ignatzschineria cameli</name>
    <dbReference type="NCBI Taxonomy" id="2182793"/>
    <lineage>
        <taxon>Bacteria</taxon>
        <taxon>Pseudomonadati</taxon>
        <taxon>Pseudomonadota</taxon>
        <taxon>Gammaproteobacteria</taxon>
        <taxon>Cardiobacteriales</taxon>
        <taxon>Ignatzschineriaceae</taxon>
        <taxon>Ignatzschineria</taxon>
    </lineage>
</organism>
<dbReference type="InterPro" id="IPR006464">
    <property type="entry name" value="AcTrfase_RimI/Ard1"/>
</dbReference>
<comment type="caution">
    <text evidence="1">Lacks conserved residue(s) required for the propagation of feature annotation.</text>
</comment>
<name>A0A2U2ATC2_9GAMM</name>
<feature type="active site" description="Proton donor" evidence="1">
    <location>
        <position position="144"/>
    </location>
</feature>
<evidence type="ECO:0000256" key="1">
    <source>
        <dbReference type="HAMAP-Rule" id="MF_02210"/>
    </source>
</evidence>
<sequence>MRRSWKASYYGEEMEKQKREEAIAALLTRLSIAPATVDDLETVVEIEQRAYPVPWSREQLLAVFQQKVIRLKLLLDGKILIGYAFVSIILDEGHLLHITVDPQYHGKRLGHYLLDAILKMGEKEQLATLFLEVRAGNQPARRLYDRIGFNQVGLRKGYYPCNINGREDAIVMAYTFPSATFNFKVDSK</sequence>
<dbReference type="CDD" id="cd04301">
    <property type="entry name" value="NAT_SF"/>
    <property type="match status" value="1"/>
</dbReference>
<dbReference type="InterPro" id="IPR000182">
    <property type="entry name" value="GNAT_dom"/>
</dbReference>